<evidence type="ECO:0000313" key="1">
    <source>
        <dbReference type="EMBL" id="GBN18536.1"/>
    </source>
</evidence>
<proteinExistence type="predicted"/>
<comment type="caution">
    <text evidence="1">The sequence shown here is derived from an EMBL/GenBank/DDBJ whole genome shotgun (WGS) entry which is preliminary data.</text>
</comment>
<keyword evidence="2" id="KW-1185">Reference proteome</keyword>
<reference evidence="1 2" key="1">
    <citation type="journal article" date="2019" name="Sci. Rep.">
        <title>Orb-weaving spider Araneus ventricosus genome elucidates the spidroin gene catalogue.</title>
        <authorList>
            <person name="Kono N."/>
            <person name="Nakamura H."/>
            <person name="Ohtoshi R."/>
            <person name="Moran D.A.P."/>
            <person name="Shinohara A."/>
            <person name="Yoshida Y."/>
            <person name="Fujiwara M."/>
            <person name="Mori M."/>
            <person name="Tomita M."/>
            <person name="Arakawa K."/>
        </authorList>
    </citation>
    <scope>NUCLEOTIDE SEQUENCE [LARGE SCALE GENOMIC DNA]</scope>
</reference>
<name>A0A4Y2LYF2_ARAVE</name>
<protein>
    <submittedName>
        <fullName evidence="1">Uncharacterized protein</fullName>
    </submittedName>
</protein>
<sequence>MYFGEFGPLPREWARALLSYRYFRVDENEVQATKKQTCWLRRQSKRKDFPETPLVTKAFYQNILTSGRCWPPGQMAWDENTGGSFTT</sequence>
<evidence type="ECO:0000313" key="2">
    <source>
        <dbReference type="Proteomes" id="UP000499080"/>
    </source>
</evidence>
<accession>A0A4Y2LYF2</accession>
<dbReference type="EMBL" id="BGPR01006387">
    <property type="protein sequence ID" value="GBN18536.1"/>
    <property type="molecule type" value="Genomic_DNA"/>
</dbReference>
<dbReference type="AlphaFoldDB" id="A0A4Y2LYF2"/>
<organism evidence="1 2">
    <name type="scientific">Araneus ventricosus</name>
    <name type="common">Orbweaver spider</name>
    <name type="synonym">Epeira ventricosa</name>
    <dbReference type="NCBI Taxonomy" id="182803"/>
    <lineage>
        <taxon>Eukaryota</taxon>
        <taxon>Metazoa</taxon>
        <taxon>Ecdysozoa</taxon>
        <taxon>Arthropoda</taxon>
        <taxon>Chelicerata</taxon>
        <taxon>Arachnida</taxon>
        <taxon>Araneae</taxon>
        <taxon>Araneomorphae</taxon>
        <taxon>Entelegynae</taxon>
        <taxon>Araneoidea</taxon>
        <taxon>Araneidae</taxon>
        <taxon>Araneus</taxon>
    </lineage>
</organism>
<dbReference type="Proteomes" id="UP000499080">
    <property type="component" value="Unassembled WGS sequence"/>
</dbReference>
<gene>
    <name evidence="1" type="ORF">AVEN_112499_1</name>
</gene>